<sequence length="602" mass="67137">MSCLLPQFKCSPDTFAVNFKSQSHSYVNSSKGREANIFRPQCILSTTSPPTLTSTTTLLEIEKLQLSSLETIPKSVPSDRSWKTSTSRPESAMLDLEKLPSLDTHQPWTYFGAAGRPSEVDHGATLEKEALLTSEEAVIAAAASEALALAKAAVKVAKDAAMMVNHHKSTKPDGTITGILPEVDNLMFEKNLAERVVVRESKVAEIGLGEKYPASCPLADPDDVEPSAEELQFLEEQLSNSIAVRSNRQTERKARRSRAAEKAAANIVSVKSGSSSRKKRSSVQDVDYNDPLRYLRGTTSTSRLLTASEEHMLSGGIQVLLKLERLQVELNERYGGQPTFAQWAAAAGVDQKTLRKQINYGILCKDKMIKSNIRLVISIAKNYQGAGMNLQDLVQEGCRGLVRGAEKFDASKGFKFSTYAHWWIKQAVRKSLSDQSRTIRLPFHMVEATYRVKEARKQLYSENGRVPNDEEVAEATGLSMKRLTAVLLTPKAPRSLDQKIGINQDLKPSDVIADPEAETSEDLLIKQFMRQDLAKVLDSLNPREKQVVKWRFGLEDGRMKTLQEIGELMGVSRERIRQIESCAFRKLKNKKRTKHLQQYVMP</sequence>
<dbReference type="GO" id="GO:0016987">
    <property type="term" value="F:sigma factor activity"/>
    <property type="evidence" value="ECO:0007669"/>
    <property type="project" value="UniProtKB-UniRule"/>
</dbReference>
<dbReference type="InterPro" id="IPR007630">
    <property type="entry name" value="RNA_pol_sigma70_r4"/>
</dbReference>
<evidence type="ECO:0000256" key="7">
    <source>
        <dbReference type="SAM" id="MobiDB-lite"/>
    </source>
</evidence>
<dbReference type="Pfam" id="PF04545">
    <property type="entry name" value="Sigma70_r4"/>
    <property type="match status" value="1"/>
</dbReference>
<dbReference type="GO" id="GO:0009507">
    <property type="term" value="C:chloroplast"/>
    <property type="evidence" value="ECO:0007669"/>
    <property type="project" value="UniProtKB-SubCell"/>
</dbReference>
<evidence type="ECO:0000256" key="6">
    <source>
        <dbReference type="PIRNR" id="PIRNR000767"/>
    </source>
</evidence>
<dbReference type="InterPro" id="IPR013324">
    <property type="entry name" value="RNA_pol_sigma_r3/r4-like"/>
</dbReference>
<keyword evidence="6" id="KW-0150">Chloroplast</keyword>
<protein>
    <recommendedName>
        <fullName evidence="6">RNA polymerase sigma factor</fullName>
    </recommendedName>
</protein>
<evidence type="ECO:0000256" key="2">
    <source>
        <dbReference type="ARBA" id="ARBA00023015"/>
    </source>
</evidence>
<proteinExistence type="inferred from homology"/>
<dbReference type="GO" id="GO:0006352">
    <property type="term" value="P:DNA-templated transcription initiation"/>
    <property type="evidence" value="ECO:0007669"/>
    <property type="project" value="UniProtKB-UniRule"/>
</dbReference>
<dbReference type="NCBIfam" id="TIGR02937">
    <property type="entry name" value="sigma70-ECF"/>
    <property type="match status" value="1"/>
</dbReference>
<keyword evidence="4 6" id="KW-0238">DNA-binding</keyword>
<comment type="subcellular location">
    <subcellularLocation>
        <location evidence="6">Plastid</location>
        <location evidence="6">Chloroplast</location>
    </subcellularLocation>
</comment>
<dbReference type="InterPro" id="IPR007627">
    <property type="entry name" value="RNA_pol_sigma70_r2"/>
</dbReference>
<dbReference type="PIRSF" id="PIRSF000767">
    <property type="entry name" value="RNA_pol_sigma_SigB/C/D"/>
    <property type="match status" value="1"/>
</dbReference>
<evidence type="ECO:0000313" key="10">
    <source>
        <dbReference type="Proteomes" id="UP000826271"/>
    </source>
</evidence>
<feature type="domain" description="RNA polymerase sigma-70" evidence="8">
    <location>
        <begin position="561"/>
        <end position="587"/>
    </location>
</feature>
<dbReference type="SUPFAM" id="SSF88659">
    <property type="entry name" value="Sigma3 and sigma4 domains of RNA polymerase sigma factors"/>
    <property type="match status" value="2"/>
</dbReference>
<dbReference type="PANTHER" id="PTHR30603">
    <property type="entry name" value="RNA POLYMERASE SIGMA FACTOR RPO"/>
    <property type="match status" value="1"/>
</dbReference>
<dbReference type="CDD" id="cd06171">
    <property type="entry name" value="Sigma70_r4"/>
    <property type="match status" value="1"/>
</dbReference>
<dbReference type="SUPFAM" id="SSF88946">
    <property type="entry name" value="Sigma2 domain of RNA polymerase sigma factors"/>
    <property type="match status" value="1"/>
</dbReference>
<dbReference type="Pfam" id="PF04539">
    <property type="entry name" value="Sigma70_r3"/>
    <property type="match status" value="1"/>
</dbReference>
<dbReference type="PROSITE" id="PS00716">
    <property type="entry name" value="SIGMA70_2"/>
    <property type="match status" value="1"/>
</dbReference>
<dbReference type="GO" id="GO:0071482">
    <property type="term" value="P:cellular response to light stimulus"/>
    <property type="evidence" value="ECO:0007669"/>
    <property type="project" value="UniProtKB-ARBA"/>
</dbReference>
<dbReference type="InterPro" id="IPR036388">
    <property type="entry name" value="WH-like_DNA-bd_sf"/>
</dbReference>
<feature type="region of interest" description="Disordered" evidence="7">
    <location>
        <begin position="265"/>
        <end position="284"/>
    </location>
</feature>
<keyword evidence="2 6" id="KW-0805">Transcription regulation</keyword>
<accession>A0AAV6Y931</accession>
<dbReference type="Gene3D" id="1.10.10.10">
    <property type="entry name" value="Winged helix-like DNA-binding domain superfamily/Winged helix DNA-binding domain"/>
    <property type="match status" value="2"/>
</dbReference>
<dbReference type="InterPro" id="IPR014284">
    <property type="entry name" value="RNA_pol_sigma-70_dom"/>
</dbReference>
<dbReference type="InterPro" id="IPR000943">
    <property type="entry name" value="RNA_pol_sigma70"/>
</dbReference>
<dbReference type="AlphaFoldDB" id="A0AAV6Y931"/>
<keyword evidence="3 6" id="KW-0731">Sigma factor</keyword>
<evidence type="ECO:0000313" key="9">
    <source>
        <dbReference type="EMBL" id="KAG8391359.1"/>
    </source>
</evidence>
<dbReference type="InterPro" id="IPR016262">
    <property type="entry name" value="RNA_pol_sigma_SigB/C/D/F"/>
</dbReference>
<dbReference type="FunFam" id="1.10.601.10:FF:000007">
    <property type="entry name" value="RNA polymerase sigma factor sigB"/>
    <property type="match status" value="1"/>
</dbReference>
<dbReference type="InterPro" id="IPR007624">
    <property type="entry name" value="RNA_pol_sigma70_r3"/>
</dbReference>
<comment type="function">
    <text evidence="6">Sigma factors are initiation factors that promote the attachment of plastid-encoded RNA polymerase (PEP) to specific initiation sites and are then released.</text>
</comment>
<organism evidence="9 10">
    <name type="scientific">Buddleja alternifolia</name>
    <dbReference type="NCBI Taxonomy" id="168488"/>
    <lineage>
        <taxon>Eukaryota</taxon>
        <taxon>Viridiplantae</taxon>
        <taxon>Streptophyta</taxon>
        <taxon>Embryophyta</taxon>
        <taxon>Tracheophyta</taxon>
        <taxon>Spermatophyta</taxon>
        <taxon>Magnoliopsida</taxon>
        <taxon>eudicotyledons</taxon>
        <taxon>Gunneridae</taxon>
        <taxon>Pentapetalae</taxon>
        <taxon>asterids</taxon>
        <taxon>lamiids</taxon>
        <taxon>Lamiales</taxon>
        <taxon>Scrophulariaceae</taxon>
        <taxon>Buddlejeae</taxon>
        <taxon>Buddleja</taxon>
    </lineage>
</organism>
<dbReference type="InterPro" id="IPR050239">
    <property type="entry name" value="Sigma-70_RNA_pol_init_factors"/>
</dbReference>
<evidence type="ECO:0000256" key="4">
    <source>
        <dbReference type="ARBA" id="ARBA00023125"/>
    </source>
</evidence>
<evidence type="ECO:0000256" key="5">
    <source>
        <dbReference type="ARBA" id="ARBA00023163"/>
    </source>
</evidence>
<name>A0AAV6Y931_9LAMI</name>
<dbReference type="PRINTS" id="PR00046">
    <property type="entry name" value="SIGMA70FCT"/>
</dbReference>
<dbReference type="GO" id="GO:0003677">
    <property type="term" value="F:DNA binding"/>
    <property type="evidence" value="ECO:0007669"/>
    <property type="project" value="UniProtKB-KW"/>
</dbReference>
<feature type="compositionally biased region" description="Low complexity" evidence="7">
    <location>
        <begin position="265"/>
        <end position="275"/>
    </location>
</feature>
<dbReference type="Pfam" id="PF04542">
    <property type="entry name" value="Sigma70_r2"/>
    <property type="match status" value="1"/>
</dbReference>
<dbReference type="Proteomes" id="UP000826271">
    <property type="component" value="Unassembled WGS sequence"/>
</dbReference>
<keyword evidence="10" id="KW-1185">Reference proteome</keyword>
<evidence type="ECO:0000259" key="8">
    <source>
        <dbReference type="PROSITE" id="PS00716"/>
    </source>
</evidence>
<gene>
    <name evidence="9" type="ORF">BUALT_Bualt01G0179600</name>
</gene>
<reference evidence="9" key="1">
    <citation type="submission" date="2019-10" db="EMBL/GenBank/DDBJ databases">
        <authorList>
            <person name="Zhang R."/>
            <person name="Pan Y."/>
            <person name="Wang J."/>
            <person name="Ma R."/>
            <person name="Yu S."/>
        </authorList>
    </citation>
    <scope>NUCLEOTIDE SEQUENCE</scope>
    <source>
        <strain evidence="9">LA-IB0</strain>
        <tissue evidence="9">Leaf</tissue>
    </source>
</reference>
<evidence type="ECO:0000256" key="1">
    <source>
        <dbReference type="ARBA" id="ARBA00007788"/>
    </source>
</evidence>
<keyword evidence="6" id="KW-0934">Plastid</keyword>
<dbReference type="EMBL" id="WHWC01000001">
    <property type="protein sequence ID" value="KAG8391359.1"/>
    <property type="molecule type" value="Genomic_DNA"/>
</dbReference>
<comment type="similarity">
    <text evidence="1 6">Belongs to the sigma-70 factor family.</text>
</comment>
<evidence type="ECO:0000256" key="3">
    <source>
        <dbReference type="ARBA" id="ARBA00023082"/>
    </source>
</evidence>
<dbReference type="InterPro" id="IPR013325">
    <property type="entry name" value="RNA_pol_sigma_r2"/>
</dbReference>
<dbReference type="Gene3D" id="1.10.601.10">
    <property type="entry name" value="RNA Polymerase Primary Sigma Factor"/>
    <property type="match status" value="1"/>
</dbReference>
<comment type="caution">
    <text evidence="9">The sequence shown here is derived from an EMBL/GenBank/DDBJ whole genome shotgun (WGS) entry which is preliminary data.</text>
</comment>
<keyword evidence="5 6" id="KW-0804">Transcription</keyword>
<dbReference type="PANTHER" id="PTHR30603:SF57">
    <property type="entry name" value="RNA POLYMERASE SIGMA FACTOR SIGB"/>
    <property type="match status" value="1"/>
</dbReference>